<comment type="caution">
    <text evidence="2">The sequence shown here is derived from an EMBL/GenBank/DDBJ whole genome shotgun (WGS) entry which is preliminary data.</text>
</comment>
<dbReference type="AlphaFoldDB" id="A0AAV5TTW7"/>
<gene>
    <name evidence="2" type="ORF">PENTCL1PPCAC_19885</name>
</gene>
<feature type="non-terminal residue" evidence="2">
    <location>
        <position position="78"/>
    </location>
</feature>
<sequence>IFTFFTSMQCILLFICIYHVLFIRHPSVAPVLVKTIIQRLQRIQNAPQLLAHHSLHFLCRFSRCSYSQDASIVVQTLL</sequence>
<feature type="transmembrane region" description="Helical" evidence="1">
    <location>
        <begin position="6"/>
        <end position="23"/>
    </location>
</feature>
<keyword evidence="1" id="KW-0812">Transmembrane</keyword>
<dbReference type="Proteomes" id="UP001432027">
    <property type="component" value="Unassembled WGS sequence"/>
</dbReference>
<evidence type="ECO:0000256" key="1">
    <source>
        <dbReference type="SAM" id="Phobius"/>
    </source>
</evidence>
<evidence type="ECO:0008006" key="4">
    <source>
        <dbReference type="Google" id="ProtNLM"/>
    </source>
</evidence>
<evidence type="ECO:0000313" key="2">
    <source>
        <dbReference type="EMBL" id="GMS97710.1"/>
    </source>
</evidence>
<dbReference type="EMBL" id="BTSX01000004">
    <property type="protein sequence ID" value="GMS97710.1"/>
    <property type="molecule type" value="Genomic_DNA"/>
</dbReference>
<name>A0AAV5TTW7_9BILA</name>
<proteinExistence type="predicted"/>
<accession>A0AAV5TTW7</accession>
<feature type="non-terminal residue" evidence="2">
    <location>
        <position position="1"/>
    </location>
</feature>
<keyword evidence="1" id="KW-1133">Transmembrane helix</keyword>
<keyword evidence="1" id="KW-0472">Membrane</keyword>
<evidence type="ECO:0000313" key="3">
    <source>
        <dbReference type="Proteomes" id="UP001432027"/>
    </source>
</evidence>
<keyword evidence="3" id="KW-1185">Reference proteome</keyword>
<reference evidence="2" key="1">
    <citation type="submission" date="2023-10" db="EMBL/GenBank/DDBJ databases">
        <title>Genome assembly of Pristionchus species.</title>
        <authorList>
            <person name="Yoshida K."/>
            <person name="Sommer R.J."/>
        </authorList>
    </citation>
    <scope>NUCLEOTIDE SEQUENCE</scope>
    <source>
        <strain evidence="2">RS0144</strain>
    </source>
</reference>
<organism evidence="2 3">
    <name type="scientific">Pristionchus entomophagus</name>
    <dbReference type="NCBI Taxonomy" id="358040"/>
    <lineage>
        <taxon>Eukaryota</taxon>
        <taxon>Metazoa</taxon>
        <taxon>Ecdysozoa</taxon>
        <taxon>Nematoda</taxon>
        <taxon>Chromadorea</taxon>
        <taxon>Rhabditida</taxon>
        <taxon>Rhabditina</taxon>
        <taxon>Diplogasteromorpha</taxon>
        <taxon>Diplogasteroidea</taxon>
        <taxon>Neodiplogasteridae</taxon>
        <taxon>Pristionchus</taxon>
    </lineage>
</organism>
<protein>
    <recommendedName>
        <fullName evidence="4">G protein-coupled receptor</fullName>
    </recommendedName>
</protein>